<organism evidence="2 3">
    <name type="scientific">Dokdonia donghaensis DSW-1</name>
    <dbReference type="NCBI Taxonomy" id="1300343"/>
    <lineage>
        <taxon>Bacteria</taxon>
        <taxon>Pseudomonadati</taxon>
        <taxon>Bacteroidota</taxon>
        <taxon>Flavobacteriia</taxon>
        <taxon>Flavobacteriales</taxon>
        <taxon>Flavobacteriaceae</taxon>
        <taxon>Dokdonia</taxon>
    </lineage>
</organism>
<name>A0A0A2GV90_9FLAO</name>
<dbReference type="Pfam" id="PF02872">
    <property type="entry name" value="5_nucleotid_C"/>
    <property type="match status" value="1"/>
</dbReference>
<evidence type="ECO:0000259" key="1">
    <source>
        <dbReference type="Pfam" id="PF02872"/>
    </source>
</evidence>
<evidence type="ECO:0000313" key="3">
    <source>
        <dbReference type="Proteomes" id="UP000030140"/>
    </source>
</evidence>
<dbReference type="OrthoDB" id="4762412at2"/>
<dbReference type="GO" id="GO:0030288">
    <property type="term" value="C:outer membrane-bounded periplasmic space"/>
    <property type="evidence" value="ECO:0007669"/>
    <property type="project" value="TreeGrafter"/>
</dbReference>
<keyword evidence="3" id="KW-1185">Reference proteome</keyword>
<sequence>MRRTTLLTIIYAIVIYTTAISCKEESHYAPERIKGEIILVNQNSPTSEEITQAILPYKEAIQAEMDSVLAIAPASYTKKDGKLNTAVGNMMADAVYEMANPIFQKRTGYPFNAVLLNYGGIRSALNKGNITTRTAYEIMPFENEVVVVELSGKQMRSLFEYLKGGSAHPIAGMEIQLSATGDLLKTQVQGQDINDNETYFIATSDYLKNGGDHMTFFENPVSTLTLDYKIRNVLIDYFKKYDTIAPVRDNRFTRDSK</sequence>
<dbReference type="Gene3D" id="3.90.780.10">
    <property type="entry name" value="5'-Nucleotidase, C-terminal domain"/>
    <property type="match status" value="1"/>
</dbReference>
<dbReference type="KEGG" id="ddo:I597_2752"/>
<gene>
    <name evidence="2" type="ORF">NV36_04900</name>
</gene>
<accession>A0A0A2GV90</accession>
<dbReference type="InterPro" id="IPR006179">
    <property type="entry name" value="5_nucleotidase/apyrase"/>
</dbReference>
<feature type="domain" description="5'-Nucleotidase C-terminal" evidence="1">
    <location>
        <begin position="82"/>
        <end position="217"/>
    </location>
</feature>
<evidence type="ECO:0000313" key="2">
    <source>
        <dbReference type="EMBL" id="KGO06236.1"/>
    </source>
</evidence>
<dbReference type="PRINTS" id="PR01607">
    <property type="entry name" value="APYRASEFAMLY"/>
</dbReference>
<reference evidence="2 3" key="1">
    <citation type="submission" date="2014-10" db="EMBL/GenBank/DDBJ databases">
        <title>Draft genome sequence of the proteorhodopsin-containing marine bacterium Dokdonia donghaensis.</title>
        <authorList>
            <person name="Gomez-Consarnau L."/>
            <person name="Gonzalez J.M."/>
            <person name="Riedel T."/>
            <person name="Jaenicke S."/>
            <person name="Wagner-Doebler I."/>
            <person name="Fuhrman J.A."/>
        </authorList>
    </citation>
    <scope>NUCLEOTIDE SEQUENCE [LARGE SCALE GENOMIC DNA]</scope>
    <source>
        <strain evidence="2 3">DSW-1</strain>
    </source>
</reference>
<dbReference type="EMBL" id="JSAQ01000001">
    <property type="protein sequence ID" value="KGO06236.1"/>
    <property type="molecule type" value="Genomic_DNA"/>
</dbReference>
<comment type="caution">
    <text evidence="2">The sequence shown here is derived from an EMBL/GenBank/DDBJ whole genome shotgun (WGS) entry which is preliminary data.</text>
</comment>
<dbReference type="InterPro" id="IPR036907">
    <property type="entry name" value="5'-Nucleotdase_C_sf"/>
</dbReference>
<dbReference type="Proteomes" id="UP000030140">
    <property type="component" value="Unassembled WGS sequence"/>
</dbReference>
<dbReference type="PATRIC" id="fig|1300343.5.peg.2793"/>
<dbReference type="PROSITE" id="PS51257">
    <property type="entry name" value="PROKAR_LIPOPROTEIN"/>
    <property type="match status" value="1"/>
</dbReference>
<dbReference type="GO" id="GO:0008768">
    <property type="term" value="F:UDP-sugar diphosphatase activity"/>
    <property type="evidence" value="ECO:0007669"/>
    <property type="project" value="TreeGrafter"/>
</dbReference>
<dbReference type="InterPro" id="IPR008334">
    <property type="entry name" value="5'-Nucleotdase_C"/>
</dbReference>
<dbReference type="PANTHER" id="PTHR11575:SF24">
    <property type="entry name" value="5'-NUCLEOTIDASE"/>
    <property type="match status" value="1"/>
</dbReference>
<protein>
    <submittedName>
        <fullName evidence="2">5'-nucleotidase</fullName>
    </submittedName>
</protein>
<dbReference type="SUPFAM" id="SSF55816">
    <property type="entry name" value="5'-nucleotidase (syn. UDP-sugar hydrolase), C-terminal domain"/>
    <property type="match status" value="1"/>
</dbReference>
<dbReference type="RefSeq" id="WP_035325239.1">
    <property type="nucleotide sequence ID" value="NZ_CP015125.1"/>
</dbReference>
<dbReference type="GO" id="GO:0009166">
    <property type="term" value="P:nucleotide catabolic process"/>
    <property type="evidence" value="ECO:0007669"/>
    <property type="project" value="InterPro"/>
</dbReference>
<dbReference type="PANTHER" id="PTHR11575">
    <property type="entry name" value="5'-NUCLEOTIDASE-RELATED"/>
    <property type="match status" value="1"/>
</dbReference>
<dbReference type="AlphaFoldDB" id="A0A0A2GV90"/>
<dbReference type="GO" id="GO:0008253">
    <property type="term" value="F:5'-nucleotidase activity"/>
    <property type="evidence" value="ECO:0007669"/>
    <property type="project" value="TreeGrafter"/>
</dbReference>
<proteinExistence type="predicted"/>